<proteinExistence type="predicted"/>
<dbReference type="EMBL" id="JAVREN010000010">
    <property type="protein sequence ID" value="MDT0307208.1"/>
    <property type="molecule type" value="Genomic_DNA"/>
</dbReference>
<comment type="caution">
    <text evidence="1">The sequence shown here is derived from an EMBL/GenBank/DDBJ whole genome shotgun (WGS) entry which is preliminary data.</text>
</comment>
<reference evidence="2" key="1">
    <citation type="submission" date="2023-07" db="EMBL/GenBank/DDBJ databases">
        <title>30 novel species of actinomycetes from the DSMZ collection.</title>
        <authorList>
            <person name="Nouioui I."/>
        </authorList>
    </citation>
    <scope>NUCLEOTIDE SEQUENCE [LARGE SCALE GENOMIC DNA]</scope>
    <source>
        <strain evidence="2">DSM 44917</strain>
    </source>
</reference>
<keyword evidence="2" id="KW-1185">Reference proteome</keyword>
<name>A0ABU2L7L9_9ACTN</name>
<evidence type="ECO:0000313" key="1">
    <source>
        <dbReference type="EMBL" id="MDT0307208.1"/>
    </source>
</evidence>
<dbReference type="Proteomes" id="UP001183388">
    <property type="component" value="Unassembled WGS sequence"/>
</dbReference>
<organism evidence="1 2">
    <name type="scientific">Streptomyces boetiae</name>
    <dbReference type="NCBI Taxonomy" id="3075541"/>
    <lineage>
        <taxon>Bacteria</taxon>
        <taxon>Bacillati</taxon>
        <taxon>Actinomycetota</taxon>
        <taxon>Actinomycetes</taxon>
        <taxon>Kitasatosporales</taxon>
        <taxon>Streptomycetaceae</taxon>
        <taxon>Streptomyces</taxon>
    </lineage>
</organism>
<evidence type="ECO:0000313" key="2">
    <source>
        <dbReference type="Proteomes" id="UP001183388"/>
    </source>
</evidence>
<sequence length="44" mass="5030">MTFEIRSVEGAEAERLELEQARVIREVVEWLAQRRSANGQDNAA</sequence>
<accession>A0ABU2L7L9</accession>
<protein>
    <submittedName>
        <fullName evidence="1">Uncharacterized protein</fullName>
    </submittedName>
</protein>
<dbReference type="RefSeq" id="WP_311630150.1">
    <property type="nucleotide sequence ID" value="NZ_JAVREN010000010.1"/>
</dbReference>
<gene>
    <name evidence="1" type="ORF">RM780_09560</name>
</gene>